<keyword evidence="2" id="KW-0677">Repeat</keyword>
<proteinExistence type="predicted"/>
<evidence type="ECO:0000256" key="6">
    <source>
        <dbReference type="SAM" id="Phobius"/>
    </source>
</evidence>
<dbReference type="PROSITE" id="PS01186">
    <property type="entry name" value="EGF_2"/>
    <property type="match status" value="1"/>
</dbReference>
<keyword evidence="6" id="KW-1133">Transmembrane helix</keyword>
<dbReference type="PANTHER" id="PTHR24033:SF151">
    <property type="entry name" value="NOTCH 2"/>
    <property type="match status" value="1"/>
</dbReference>
<accession>A0AAD7L3Z6</accession>
<sequence length="277" mass="30341">SSIPLNLKSSKFEATSLQMKKLEMSIVGEICQVVVISLILESMIVNCLKCEENATSCKTGLCNSNTGTCICNLPDPSTILDGDRVFLGGKFCDEEMTMCDGTNSFWCENGGTCEEIVQGENYTCKCPPGYDGVHCQYSGIPCGRIFCFHEAECRDETGDDVCQCQPDWKGSVDCSLPTKKPTDSSISSTANRLPQERSSNDTNWTMMVLAIFGSVGALGGCFMYVKNLCSKQKSNAVKFQQLSQMHTQEGIIFSDDDDDDDDSDSITSNRIHDSSRL</sequence>
<organism evidence="8 9">
    <name type="scientific">Quillaja saponaria</name>
    <name type="common">Soap bark tree</name>
    <dbReference type="NCBI Taxonomy" id="32244"/>
    <lineage>
        <taxon>Eukaryota</taxon>
        <taxon>Viridiplantae</taxon>
        <taxon>Streptophyta</taxon>
        <taxon>Embryophyta</taxon>
        <taxon>Tracheophyta</taxon>
        <taxon>Spermatophyta</taxon>
        <taxon>Magnoliopsida</taxon>
        <taxon>eudicotyledons</taxon>
        <taxon>Gunneridae</taxon>
        <taxon>Pentapetalae</taxon>
        <taxon>rosids</taxon>
        <taxon>fabids</taxon>
        <taxon>Fabales</taxon>
        <taxon>Quillajaceae</taxon>
        <taxon>Quillaja</taxon>
    </lineage>
</organism>
<feature type="transmembrane region" description="Helical" evidence="6">
    <location>
        <begin position="204"/>
        <end position="225"/>
    </location>
</feature>
<dbReference type="PROSITE" id="PS50026">
    <property type="entry name" value="EGF_3"/>
    <property type="match status" value="2"/>
</dbReference>
<feature type="region of interest" description="Disordered" evidence="5">
    <location>
        <begin position="252"/>
        <end position="277"/>
    </location>
</feature>
<keyword evidence="9" id="KW-1185">Reference proteome</keyword>
<dbReference type="InterPro" id="IPR000742">
    <property type="entry name" value="EGF"/>
</dbReference>
<protein>
    <submittedName>
        <fullName evidence="8">Delta-like protein A</fullName>
    </submittedName>
</protein>
<keyword evidence="3 4" id="KW-1015">Disulfide bond</keyword>
<evidence type="ECO:0000313" key="8">
    <source>
        <dbReference type="EMBL" id="KAJ7951168.1"/>
    </source>
</evidence>
<evidence type="ECO:0000256" key="3">
    <source>
        <dbReference type="ARBA" id="ARBA00023157"/>
    </source>
</evidence>
<evidence type="ECO:0000256" key="5">
    <source>
        <dbReference type="SAM" id="MobiDB-lite"/>
    </source>
</evidence>
<feature type="disulfide bond" evidence="4">
    <location>
        <begin position="126"/>
        <end position="135"/>
    </location>
</feature>
<feature type="non-terminal residue" evidence="8">
    <location>
        <position position="277"/>
    </location>
</feature>
<dbReference type="InterPro" id="IPR013032">
    <property type="entry name" value="EGF-like_CS"/>
</dbReference>
<comment type="caution">
    <text evidence="4">Lacks conserved residue(s) required for the propagation of feature annotation.</text>
</comment>
<keyword evidence="6" id="KW-0812">Transmembrane</keyword>
<keyword evidence="6" id="KW-0472">Membrane</keyword>
<feature type="disulfide bond" evidence="4">
    <location>
        <begin position="107"/>
        <end position="124"/>
    </location>
</feature>
<dbReference type="SMART" id="SM00181">
    <property type="entry name" value="EGF"/>
    <property type="match status" value="2"/>
</dbReference>
<feature type="region of interest" description="Disordered" evidence="5">
    <location>
        <begin position="175"/>
        <end position="198"/>
    </location>
</feature>
<dbReference type="Pfam" id="PF00008">
    <property type="entry name" value="EGF"/>
    <property type="match status" value="1"/>
</dbReference>
<gene>
    <name evidence="8" type="ORF">O6P43_027255</name>
</gene>
<evidence type="ECO:0000256" key="1">
    <source>
        <dbReference type="ARBA" id="ARBA00022536"/>
    </source>
</evidence>
<dbReference type="CDD" id="cd00054">
    <property type="entry name" value="EGF_CA"/>
    <property type="match status" value="1"/>
</dbReference>
<reference evidence="8" key="1">
    <citation type="journal article" date="2023" name="Science">
        <title>Elucidation of the pathway for biosynthesis of saponin adjuvants from the soapbark tree.</title>
        <authorList>
            <person name="Reed J."/>
            <person name="Orme A."/>
            <person name="El-Demerdash A."/>
            <person name="Owen C."/>
            <person name="Martin L.B.B."/>
            <person name="Misra R.C."/>
            <person name="Kikuchi S."/>
            <person name="Rejzek M."/>
            <person name="Martin A.C."/>
            <person name="Harkess A."/>
            <person name="Leebens-Mack J."/>
            <person name="Louveau T."/>
            <person name="Stephenson M.J."/>
            <person name="Osbourn A."/>
        </authorList>
    </citation>
    <scope>NUCLEOTIDE SEQUENCE</scope>
    <source>
        <strain evidence="8">S10</strain>
    </source>
</reference>
<name>A0AAD7L3Z6_QUISA</name>
<dbReference type="KEGG" id="qsa:O6P43_027255"/>
<dbReference type="PROSITE" id="PS00022">
    <property type="entry name" value="EGF_1"/>
    <property type="match status" value="1"/>
</dbReference>
<evidence type="ECO:0000259" key="7">
    <source>
        <dbReference type="PROSITE" id="PS50026"/>
    </source>
</evidence>
<feature type="compositionally biased region" description="Acidic residues" evidence="5">
    <location>
        <begin position="254"/>
        <end position="264"/>
    </location>
</feature>
<dbReference type="Pfam" id="PF12661">
    <property type="entry name" value="hEGF"/>
    <property type="match status" value="1"/>
</dbReference>
<evidence type="ECO:0000313" key="9">
    <source>
        <dbReference type="Proteomes" id="UP001163823"/>
    </source>
</evidence>
<dbReference type="Proteomes" id="UP001163823">
    <property type="component" value="Chromosome 11"/>
</dbReference>
<dbReference type="SUPFAM" id="SSF57196">
    <property type="entry name" value="EGF/Laminin"/>
    <property type="match status" value="1"/>
</dbReference>
<evidence type="ECO:0000256" key="4">
    <source>
        <dbReference type="PROSITE-ProRule" id="PRU00076"/>
    </source>
</evidence>
<comment type="caution">
    <text evidence="8">The sequence shown here is derived from an EMBL/GenBank/DDBJ whole genome shotgun (WGS) entry which is preliminary data.</text>
</comment>
<dbReference type="AlphaFoldDB" id="A0AAD7L3Z6"/>
<feature type="domain" description="EGF-like" evidence="7">
    <location>
        <begin position="138"/>
        <end position="175"/>
    </location>
</feature>
<dbReference type="EMBL" id="JARAOO010000011">
    <property type="protein sequence ID" value="KAJ7951168.1"/>
    <property type="molecule type" value="Genomic_DNA"/>
</dbReference>
<keyword evidence="1 4" id="KW-0245">EGF-like domain</keyword>
<feature type="compositionally biased region" description="Polar residues" evidence="5">
    <location>
        <begin position="183"/>
        <end position="193"/>
    </location>
</feature>
<evidence type="ECO:0000256" key="2">
    <source>
        <dbReference type="ARBA" id="ARBA00022737"/>
    </source>
</evidence>
<dbReference type="InterPro" id="IPR051830">
    <property type="entry name" value="NOTCH_homolog"/>
</dbReference>
<dbReference type="PANTHER" id="PTHR24033">
    <property type="entry name" value="EGF-LIKE DOMAIN-CONTAINING PROTEIN"/>
    <property type="match status" value="1"/>
</dbReference>
<feature type="domain" description="EGF-like" evidence="7">
    <location>
        <begin position="95"/>
        <end position="136"/>
    </location>
</feature>
<dbReference type="Gene3D" id="2.10.25.10">
    <property type="entry name" value="Laminin"/>
    <property type="match status" value="1"/>
</dbReference>